<dbReference type="NCBIfam" id="TIGR00512">
    <property type="entry name" value="salvage_mtnA"/>
    <property type="match status" value="1"/>
</dbReference>
<dbReference type="PANTHER" id="PTHR43475">
    <property type="entry name" value="METHYLTHIORIBOSE-1-PHOSPHATE ISOMERASE"/>
    <property type="match status" value="1"/>
</dbReference>
<gene>
    <name evidence="5 6" type="primary">mtnA</name>
    <name evidence="6" type="ORF">GsuE55_17810</name>
</gene>
<dbReference type="EMBL" id="AP022557">
    <property type="protein sequence ID" value="BBW96948.1"/>
    <property type="molecule type" value="Genomic_DNA"/>
</dbReference>
<comment type="pathway">
    <text evidence="5">Amino-acid biosynthesis; L-methionine biosynthesis via salvage pathway; L-methionine from S-methyl-5-thio-alpha-D-ribose 1-phosphate: step 1/6.</text>
</comment>
<evidence type="ECO:0000256" key="3">
    <source>
        <dbReference type="ARBA" id="ARBA00023235"/>
    </source>
</evidence>
<keyword evidence="7" id="KW-1185">Reference proteome</keyword>
<feature type="binding site" evidence="5">
    <location>
        <position position="93"/>
    </location>
    <ligand>
        <name>substrate</name>
    </ligand>
</feature>
<dbReference type="SUPFAM" id="SSF100950">
    <property type="entry name" value="NagB/RpiA/CoA transferase-like"/>
    <property type="match status" value="1"/>
</dbReference>
<dbReference type="FunFam" id="1.20.120.420:FF:000003">
    <property type="entry name" value="Methylthioribose-1-phosphate isomerase"/>
    <property type="match status" value="1"/>
</dbReference>
<evidence type="ECO:0000313" key="6">
    <source>
        <dbReference type="EMBL" id="BBW96948.1"/>
    </source>
</evidence>
<name>A0A679FKS7_9BACL</name>
<feature type="binding site" evidence="5">
    <location>
        <begin position="50"/>
        <end position="52"/>
    </location>
    <ligand>
        <name>substrate</name>
    </ligand>
</feature>
<comment type="catalytic activity">
    <reaction evidence="4 5">
        <text>5-(methylsulfanyl)-alpha-D-ribose 1-phosphate = 5-(methylsulfanyl)-D-ribulose 1-phosphate</text>
        <dbReference type="Rhea" id="RHEA:19989"/>
        <dbReference type="ChEBI" id="CHEBI:58533"/>
        <dbReference type="ChEBI" id="CHEBI:58548"/>
        <dbReference type="EC" id="5.3.1.23"/>
    </reaction>
</comment>
<proteinExistence type="inferred from homology"/>
<keyword evidence="2 5" id="KW-0486">Methionine biosynthesis</keyword>
<evidence type="ECO:0000256" key="2">
    <source>
        <dbReference type="ARBA" id="ARBA00023167"/>
    </source>
</evidence>
<dbReference type="GO" id="GO:0046523">
    <property type="term" value="F:S-methyl-5-thioribose-1-phosphate isomerase activity"/>
    <property type="evidence" value="ECO:0007669"/>
    <property type="project" value="UniProtKB-UniRule"/>
</dbReference>
<dbReference type="EC" id="5.3.1.23" evidence="5"/>
<feature type="active site" description="Proton donor" evidence="5">
    <location>
        <position position="239"/>
    </location>
</feature>
<sequence length="355" mass="38905">MNSFAIPRSVEWRETHITILNQQKLPSVTEYIDLRTIEDVHEAIATLKVRGAPAIGITAAYGLALAASRYETEAVDEFQRRLQQDRDYLASARPTAVNLFWALDRLVAAANSAASVNEAKTTLIHEAIRIQIEDEDVCRRIGEHALSLFRPGERVMTICNAGSIATARYGTALAPFYLAKEKGIELSVYALETRPILQGARLTAWELMQAGVDVTLITDNMAAQTIKAKHINAIIVGADRIARNGDTANKIGTFGLALLAQSFGIPFYVAAPLSTIDIKTKTGADIPIEERHPDEVTHLAGVRIAPEGVNVYNPAFDVTPNELITAIITEKGIVRSHYETALPSLFAKEEQYETI</sequence>
<dbReference type="InterPro" id="IPR042529">
    <property type="entry name" value="IF_2B-like_C"/>
</dbReference>
<dbReference type="Pfam" id="PF01008">
    <property type="entry name" value="IF-2B"/>
    <property type="match status" value="1"/>
</dbReference>
<reference evidence="7" key="1">
    <citation type="journal article" date="2020" name="Microbiol. Resour. Announc.">
        <title>Complete Genome Sequence of Geobacillus sp. Strain E55-1, Isolated from Mine Geyser in Japan.</title>
        <authorList>
            <person name="Miyazaki K."/>
            <person name="Hase E."/>
            <person name="Tokito N."/>
        </authorList>
    </citation>
    <scope>NUCLEOTIDE SEQUENCE [LARGE SCALE GENOMIC DNA]</scope>
    <source>
        <strain evidence="7">E55-1</strain>
    </source>
</reference>
<dbReference type="Gene3D" id="1.20.120.420">
    <property type="entry name" value="translation initiation factor eif-2b, domain 1"/>
    <property type="match status" value="1"/>
</dbReference>
<dbReference type="InterPro" id="IPR011559">
    <property type="entry name" value="Initiation_fac_2B_a/b/d"/>
</dbReference>
<dbReference type="RefSeq" id="WP_033843386.1">
    <property type="nucleotide sequence ID" value="NZ_AP022557.1"/>
</dbReference>
<keyword evidence="3 5" id="KW-0413">Isomerase</keyword>
<comment type="function">
    <text evidence="5">Catalyzes the interconversion of methylthioribose-1-phosphate (MTR-1-P) into methylthioribulose-1-phosphate (MTRu-1-P).</text>
</comment>
<dbReference type="PANTHER" id="PTHR43475:SF4">
    <property type="entry name" value="METHYLTHIORIBOSE-1-PHOSPHATE ISOMERASE"/>
    <property type="match status" value="1"/>
</dbReference>
<keyword evidence="1 5" id="KW-0028">Amino-acid biosynthesis</keyword>
<dbReference type="InterPro" id="IPR000649">
    <property type="entry name" value="IF-2B-related"/>
</dbReference>
<protein>
    <recommendedName>
        <fullName evidence="5">Methylthioribose-1-phosphate isomerase</fullName>
        <shortName evidence="5">M1Pi</shortName>
        <shortName evidence="5">MTR-1-P isomerase</shortName>
        <ecNumber evidence="5">5.3.1.23</ecNumber>
    </recommendedName>
    <alternativeName>
        <fullName evidence="5">S-methyl-5-thioribose-1-phosphate isomerase</fullName>
    </alternativeName>
</protein>
<dbReference type="UniPathway" id="UPA00904">
    <property type="reaction ID" value="UER00874"/>
</dbReference>
<dbReference type="NCBIfam" id="NF004326">
    <property type="entry name" value="PRK05720.1"/>
    <property type="match status" value="1"/>
</dbReference>
<evidence type="ECO:0000313" key="7">
    <source>
        <dbReference type="Proteomes" id="UP000501421"/>
    </source>
</evidence>
<evidence type="ECO:0000256" key="5">
    <source>
        <dbReference type="HAMAP-Rule" id="MF_01678"/>
    </source>
</evidence>
<dbReference type="FunFam" id="3.40.50.10470:FF:000006">
    <property type="entry name" value="Methylthioribose-1-phosphate isomerase"/>
    <property type="match status" value="1"/>
</dbReference>
<dbReference type="InterPro" id="IPR037171">
    <property type="entry name" value="NagB/RpiA_transferase-like"/>
</dbReference>
<dbReference type="InterPro" id="IPR027363">
    <property type="entry name" value="M1Pi_N"/>
</dbReference>
<evidence type="ECO:0000256" key="4">
    <source>
        <dbReference type="ARBA" id="ARBA00052401"/>
    </source>
</evidence>
<dbReference type="Gene3D" id="3.40.50.10470">
    <property type="entry name" value="Translation initiation factor eif-2b, domain 2"/>
    <property type="match status" value="1"/>
</dbReference>
<dbReference type="AlphaFoldDB" id="A0A679FKS7"/>
<feature type="binding site" evidence="5">
    <location>
        <position position="198"/>
    </location>
    <ligand>
        <name>substrate</name>
    </ligand>
</feature>
<organism evidence="6 7">
    <name type="scientific">Geobacillus subterraneus</name>
    <dbReference type="NCBI Taxonomy" id="129338"/>
    <lineage>
        <taxon>Bacteria</taxon>
        <taxon>Bacillati</taxon>
        <taxon>Bacillota</taxon>
        <taxon>Bacilli</taxon>
        <taxon>Bacillales</taxon>
        <taxon>Anoxybacillaceae</taxon>
        <taxon>Geobacillus</taxon>
    </lineage>
</organism>
<feature type="binding site" evidence="5">
    <location>
        <begin position="249"/>
        <end position="250"/>
    </location>
    <ligand>
        <name>substrate</name>
    </ligand>
</feature>
<comment type="similarity">
    <text evidence="5">Belongs to the EIF-2B alpha/beta/delta subunits family. MtnA subfamily.</text>
</comment>
<feature type="site" description="Transition state stabilizer" evidence="5">
    <location>
        <position position="159"/>
    </location>
</feature>
<evidence type="ECO:0000256" key="1">
    <source>
        <dbReference type="ARBA" id="ARBA00022605"/>
    </source>
</evidence>
<dbReference type="HAMAP" id="MF_01678">
    <property type="entry name" value="Salvage_MtnA"/>
    <property type="match status" value="1"/>
</dbReference>
<accession>A0A679FKS7</accession>
<dbReference type="NCBIfam" id="TIGR00524">
    <property type="entry name" value="eIF-2B_rel"/>
    <property type="match status" value="1"/>
</dbReference>
<dbReference type="GO" id="GO:0019509">
    <property type="term" value="P:L-methionine salvage from methylthioadenosine"/>
    <property type="evidence" value="ECO:0007669"/>
    <property type="project" value="UniProtKB-UniRule"/>
</dbReference>
<dbReference type="InterPro" id="IPR005251">
    <property type="entry name" value="IF-M1Pi"/>
</dbReference>
<dbReference type="Proteomes" id="UP000501421">
    <property type="component" value="Chromosome"/>
</dbReference>